<dbReference type="PROSITE" id="PS50253">
    <property type="entry name" value="COX3"/>
    <property type="match status" value="1"/>
</dbReference>
<proteinExistence type="inferred from homology"/>
<feature type="domain" description="Heme-copper oxidase subunit III family profile" evidence="7">
    <location>
        <begin position="1"/>
        <end position="177"/>
    </location>
</feature>
<evidence type="ECO:0000313" key="9">
    <source>
        <dbReference type="Proteomes" id="UP000242972"/>
    </source>
</evidence>
<keyword evidence="4 6" id="KW-0472">Membrane</keyword>
<dbReference type="Proteomes" id="UP000242972">
    <property type="component" value="Unassembled WGS sequence"/>
</dbReference>
<evidence type="ECO:0000256" key="3">
    <source>
        <dbReference type="ARBA" id="ARBA00022989"/>
    </source>
</evidence>
<evidence type="ECO:0000256" key="5">
    <source>
        <dbReference type="RuleBase" id="RU003376"/>
    </source>
</evidence>
<feature type="transmembrane region" description="Helical" evidence="6">
    <location>
        <begin position="12"/>
        <end position="35"/>
    </location>
</feature>
<name>A0A2T2X5E5_9FIRM</name>
<dbReference type="InterPro" id="IPR013833">
    <property type="entry name" value="Cyt_c_oxidase_su3_a-hlx"/>
</dbReference>
<comment type="similarity">
    <text evidence="5">Belongs to the cytochrome c oxidase subunit 3 family.</text>
</comment>
<dbReference type="AlphaFoldDB" id="A0A2T2X5E5"/>
<organism evidence="8 9">
    <name type="scientific">Sulfobacillus benefaciens</name>
    <dbReference type="NCBI Taxonomy" id="453960"/>
    <lineage>
        <taxon>Bacteria</taxon>
        <taxon>Bacillati</taxon>
        <taxon>Bacillota</taxon>
        <taxon>Clostridia</taxon>
        <taxon>Eubacteriales</taxon>
        <taxon>Clostridiales Family XVII. Incertae Sedis</taxon>
        <taxon>Sulfobacillus</taxon>
    </lineage>
</organism>
<dbReference type="InterPro" id="IPR000298">
    <property type="entry name" value="Cyt_c_oxidase-like_su3"/>
</dbReference>
<comment type="caution">
    <text evidence="8">The sequence shown here is derived from an EMBL/GenBank/DDBJ whole genome shotgun (WGS) entry which is preliminary data.</text>
</comment>
<keyword evidence="2 5" id="KW-0812">Transmembrane</keyword>
<evidence type="ECO:0000259" key="7">
    <source>
        <dbReference type="PROSITE" id="PS50253"/>
    </source>
</evidence>
<dbReference type="GO" id="GO:0004129">
    <property type="term" value="F:cytochrome-c oxidase activity"/>
    <property type="evidence" value="ECO:0007669"/>
    <property type="project" value="InterPro"/>
</dbReference>
<feature type="transmembrane region" description="Helical" evidence="6">
    <location>
        <begin position="84"/>
        <end position="102"/>
    </location>
</feature>
<evidence type="ECO:0000313" key="8">
    <source>
        <dbReference type="EMBL" id="PSR29733.1"/>
    </source>
</evidence>
<reference evidence="8 9" key="1">
    <citation type="journal article" date="2014" name="BMC Genomics">
        <title>Comparison of environmental and isolate Sulfobacillus genomes reveals diverse carbon, sulfur, nitrogen, and hydrogen metabolisms.</title>
        <authorList>
            <person name="Justice N.B."/>
            <person name="Norman A."/>
            <person name="Brown C.T."/>
            <person name="Singh A."/>
            <person name="Thomas B.C."/>
            <person name="Banfield J.F."/>
        </authorList>
    </citation>
    <scope>NUCLEOTIDE SEQUENCE [LARGE SCALE GENOMIC DNA]</scope>
    <source>
        <strain evidence="8">AMDSBA4</strain>
    </source>
</reference>
<evidence type="ECO:0000256" key="4">
    <source>
        <dbReference type="ARBA" id="ARBA00023136"/>
    </source>
</evidence>
<feature type="transmembrane region" description="Helical" evidence="6">
    <location>
        <begin position="47"/>
        <end position="63"/>
    </location>
</feature>
<comment type="subcellular location">
    <subcellularLocation>
        <location evidence="5">Cell membrane</location>
        <topology evidence="5">Multi-pass membrane protein</topology>
    </subcellularLocation>
    <subcellularLocation>
        <location evidence="1">Membrane</location>
        <topology evidence="1">Multi-pass membrane protein</topology>
    </subcellularLocation>
</comment>
<dbReference type="SUPFAM" id="SSF81452">
    <property type="entry name" value="Cytochrome c oxidase subunit III-like"/>
    <property type="match status" value="1"/>
</dbReference>
<dbReference type="GO" id="GO:0005886">
    <property type="term" value="C:plasma membrane"/>
    <property type="evidence" value="ECO:0007669"/>
    <property type="project" value="UniProtKB-SubCell"/>
</dbReference>
<dbReference type="EMBL" id="PXYW01000086">
    <property type="protein sequence ID" value="PSR29733.1"/>
    <property type="molecule type" value="Genomic_DNA"/>
</dbReference>
<dbReference type="GO" id="GO:0022904">
    <property type="term" value="P:respiratory electron transport chain"/>
    <property type="evidence" value="ECO:0007669"/>
    <property type="project" value="InterPro"/>
</dbReference>
<keyword evidence="3 6" id="KW-1133">Transmembrane helix</keyword>
<accession>A0A2T2X5E5</accession>
<dbReference type="Gene3D" id="1.20.120.80">
    <property type="entry name" value="Cytochrome c oxidase, subunit III, four-helix bundle"/>
    <property type="match status" value="1"/>
</dbReference>
<evidence type="ECO:0000256" key="2">
    <source>
        <dbReference type="ARBA" id="ARBA00022692"/>
    </source>
</evidence>
<dbReference type="InterPro" id="IPR035973">
    <property type="entry name" value="Cyt_c_oxidase_su3-like_sf"/>
</dbReference>
<protein>
    <submittedName>
        <fullName evidence="8">Cytochrome C oxidase subunit III</fullName>
    </submittedName>
</protein>
<evidence type="ECO:0000256" key="1">
    <source>
        <dbReference type="ARBA" id="ARBA00004141"/>
    </source>
</evidence>
<evidence type="ECO:0000256" key="6">
    <source>
        <dbReference type="SAM" id="Phobius"/>
    </source>
</evidence>
<gene>
    <name evidence="8" type="ORF">C7B46_18335</name>
</gene>
<feature type="transmembrane region" description="Helical" evidence="6">
    <location>
        <begin position="157"/>
        <end position="176"/>
    </location>
</feature>
<sequence>MLEERELRAYRFGFVLFLVTQAVPFTVIYSVEYLFDSFYISPRVNQWLGAVQVLLVIVSWWLARQGLAAIRHDRLLDLVTKFRQALLLGLASLVVLGYQWGTRFVPPGTRYGEVFYTLTGVTGFYTLVALFVLFAISIRAQKVSFTSKNYWDAEAAMYLWTFGLLTNLITYLLLYWI</sequence>
<feature type="transmembrane region" description="Helical" evidence="6">
    <location>
        <begin position="114"/>
        <end position="136"/>
    </location>
</feature>